<dbReference type="InterPro" id="IPR040442">
    <property type="entry name" value="Pyrv_kinase-like_dom_sf"/>
</dbReference>
<evidence type="ECO:0000256" key="1">
    <source>
        <dbReference type="ARBA" id="ARBA00000683"/>
    </source>
</evidence>
<dbReference type="InterPro" id="IPR008731">
    <property type="entry name" value="PTS_EIN"/>
</dbReference>
<evidence type="ECO:0000256" key="9">
    <source>
        <dbReference type="ARBA" id="ARBA00022679"/>
    </source>
</evidence>
<dbReference type="Pfam" id="PF01590">
    <property type="entry name" value="GAF"/>
    <property type="match status" value="1"/>
</dbReference>
<evidence type="ECO:0000256" key="13">
    <source>
        <dbReference type="ARBA" id="ARBA00022842"/>
    </source>
</evidence>
<keyword evidence="8" id="KW-0762">Sugar transport</keyword>
<dbReference type="GO" id="GO:0005737">
    <property type="term" value="C:cytoplasm"/>
    <property type="evidence" value="ECO:0007669"/>
    <property type="project" value="UniProtKB-SubCell"/>
</dbReference>
<dbReference type="SUPFAM" id="SSF52009">
    <property type="entry name" value="Phosphohistidine domain"/>
    <property type="match status" value="1"/>
</dbReference>
<dbReference type="AlphaFoldDB" id="H8Z148"/>
<dbReference type="PROSITE" id="PS00742">
    <property type="entry name" value="PEP_ENZYMES_2"/>
    <property type="match status" value="1"/>
</dbReference>
<dbReference type="SUPFAM" id="SSF51621">
    <property type="entry name" value="Phosphoenolpyruvate/pyruvate domain"/>
    <property type="match status" value="1"/>
</dbReference>
<dbReference type="InterPro" id="IPR036618">
    <property type="entry name" value="PtsI_HPr-bd_sf"/>
</dbReference>
<comment type="subcellular location">
    <subcellularLocation>
        <location evidence="3">Cytoplasm</location>
    </subcellularLocation>
</comment>
<dbReference type="GO" id="GO:0046872">
    <property type="term" value="F:metal ion binding"/>
    <property type="evidence" value="ECO:0007669"/>
    <property type="project" value="UniProtKB-KW"/>
</dbReference>
<reference evidence="16" key="1">
    <citation type="submission" date="2011-06" db="EMBL/GenBank/DDBJ databases">
        <authorList>
            <consortium name="US DOE Joint Genome Institute (JGI-PGF)"/>
            <person name="Lucas S."/>
            <person name="Han J."/>
            <person name="Lapidus A."/>
            <person name="Cheng J.-F."/>
            <person name="Goodwin L."/>
            <person name="Pitluck S."/>
            <person name="Peters L."/>
            <person name="Land M.L."/>
            <person name="Hauser L."/>
            <person name="Vogl K."/>
            <person name="Liu Z."/>
            <person name="Overmann J."/>
            <person name="Frigaard N.-U."/>
            <person name="Bryant D.A."/>
            <person name="Woyke T.J."/>
        </authorList>
    </citation>
    <scope>NUCLEOTIDE SEQUENCE [LARGE SCALE GENOMIC DNA]</scope>
    <source>
        <strain evidence="16">970</strain>
    </source>
</reference>
<dbReference type="PANTHER" id="PTHR46244:SF1">
    <property type="entry name" value="PHOSPHOENOLPYRUVATE-DEPENDENT PHOSPHOTRANSFERASE SYSTEM"/>
    <property type="match status" value="1"/>
</dbReference>
<dbReference type="InterPro" id="IPR023151">
    <property type="entry name" value="PEP_util_CS"/>
</dbReference>
<dbReference type="InterPro" id="IPR015813">
    <property type="entry name" value="Pyrv/PenolPyrv_kinase-like_dom"/>
</dbReference>
<feature type="domain" description="GAF" evidence="14">
    <location>
        <begin position="17"/>
        <end position="164"/>
    </location>
</feature>
<dbReference type="SUPFAM" id="SSF47831">
    <property type="entry name" value="Enzyme I of the PEP:sugar phosphotransferase system HPr-binding (sub)domain"/>
    <property type="match status" value="1"/>
</dbReference>
<reference evidence="15 16" key="2">
    <citation type="submission" date="2011-11" db="EMBL/GenBank/DDBJ databases">
        <authorList>
            <consortium name="US DOE Joint Genome Institute"/>
            <person name="Lucas S."/>
            <person name="Han J."/>
            <person name="Lapidus A."/>
            <person name="Cheng J.-F."/>
            <person name="Goodwin L."/>
            <person name="Pitluck S."/>
            <person name="Peters L."/>
            <person name="Ovchinnikova G."/>
            <person name="Zhang X."/>
            <person name="Detter J.C."/>
            <person name="Han C."/>
            <person name="Tapia R."/>
            <person name="Land M."/>
            <person name="Hauser L."/>
            <person name="Kyrpides N."/>
            <person name="Ivanova N."/>
            <person name="Pagani I."/>
            <person name="Vogl K."/>
            <person name="Liu Z."/>
            <person name="Overmann J."/>
            <person name="Frigaard N.-U."/>
            <person name="Bryant D."/>
            <person name="Woyke T."/>
        </authorList>
    </citation>
    <scope>NUCLEOTIDE SEQUENCE [LARGE SCALE GENOMIC DNA]</scope>
    <source>
        <strain evidence="15 16">970</strain>
    </source>
</reference>
<accession>H8Z148</accession>
<dbReference type="Gene3D" id="3.30.450.40">
    <property type="match status" value="1"/>
</dbReference>
<evidence type="ECO:0000313" key="16">
    <source>
        <dbReference type="Proteomes" id="UP000002964"/>
    </source>
</evidence>
<organism evidence="15 16">
    <name type="scientific">Thiorhodovibrio frisius</name>
    <dbReference type="NCBI Taxonomy" id="631362"/>
    <lineage>
        <taxon>Bacteria</taxon>
        <taxon>Pseudomonadati</taxon>
        <taxon>Pseudomonadota</taxon>
        <taxon>Gammaproteobacteria</taxon>
        <taxon>Chromatiales</taxon>
        <taxon>Chromatiaceae</taxon>
        <taxon>Thiorhodovibrio</taxon>
    </lineage>
</organism>
<evidence type="ECO:0000256" key="7">
    <source>
        <dbReference type="ARBA" id="ARBA00022490"/>
    </source>
</evidence>
<dbReference type="eggNOG" id="COG3605">
    <property type="taxonomic scope" value="Bacteria"/>
</dbReference>
<name>H8Z148_9GAMM</name>
<evidence type="ECO:0000256" key="2">
    <source>
        <dbReference type="ARBA" id="ARBA00001946"/>
    </source>
</evidence>
<keyword evidence="10" id="KW-0598">Phosphotransferase system</keyword>
<keyword evidence="11" id="KW-0479">Metal-binding</keyword>
<keyword evidence="12" id="KW-0418">Kinase</keyword>
<dbReference type="Pfam" id="PF05524">
    <property type="entry name" value="PEP-utilisers_N"/>
    <property type="match status" value="1"/>
</dbReference>
<evidence type="ECO:0000313" key="15">
    <source>
        <dbReference type="EMBL" id="EIC22469.1"/>
    </source>
</evidence>
<evidence type="ECO:0000256" key="6">
    <source>
        <dbReference type="ARBA" id="ARBA00022448"/>
    </source>
</evidence>
<dbReference type="PRINTS" id="PR01736">
    <property type="entry name" value="PHPHTRNFRASE"/>
</dbReference>
<dbReference type="NCBIfam" id="TIGR01417">
    <property type="entry name" value="PTS_I_fam"/>
    <property type="match status" value="1"/>
</dbReference>
<dbReference type="InterPro" id="IPR036637">
    <property type="entry name" value="Phosphohistidine_dom_sf"/>
</dbReference>
<evidence type="ECO:0000256" key="8">
    <source>
        <dbReference type="ARBA" id="ARBA00022597"/>
    </source>
</evidence>
<dbReference type="Pfam" id="PF00391">
    <property type="entry name" value="PEP-utilizers"/>
    <property type="match status" value="1"/>
</dbReference>
<dbReference type="EMBL" id="JH603169">
    <property type="protein sequence ID" value="EIC22469.1"/>
    <property type="molecule type" value="Genomic_DNA"/>
</dbReference>
<dbReference type="OrthoDB" id="9765468at2"/>
<dbReference type="SUPFAM" id="SSF55781">
    <property type="entry name" value="GAF domain-like"/>
    <property type="match status" value="1"/>
</dbReference>
<keyword evidence="6" id="KW-0813">Transport</keyword>
<comment type="similarity">
    <text evidence="4">Belongs to the PEP-utilizing enzyme family.</text>
</comment>
<evidence type="ECO:0000256" key="5">
    <source>
        <dbReference type="ARBA" id="ARBA00012232"/>
    </source>
</evidence>
<dbReference type="GO" id="GO:0009401">
    <property type="term" value="P:phosphoenolpyruvate-dependent sugar phosphotransferase system"/>
    <property type="evidence" value="ECO:0007669"/>
    <property type="project" value="UniProtKB-KW"/>
</dbReference>
<dbReference type="Pfam" id="PF02896">
    <property type="entry name" value="PEP-utilizers_C"/>
    <property type="match status" value="1"/>
</dbReference>
<keyword evidence="7" id="KW-0963">Cytoplasm</keyword>
<dbReference type="NCBIfam" id="NF008283">
    <property type="entry name" value="PRK11061.1"/>
    <property type="match status" value="1"/>
</dbReference>
<dbReference type="HOGENOM" id="CLU_007308_7_1_6"/>
<gene>
    <name evidence="15" type="ORF">Thi970DRAFT_02735</name>
</gene>
<keyword evidence="15" id="KW-0670">Pyruvate</keyword>
<comment type="catalytic activity">
    <reaction evidence="1">
        <text>L-histidyl-[protein] + phosphoenolpyruvate = N(pros)-phospho-L-histidyl-[protein] + pyruvate</text>
        <dbReference type="Rhea" id="RHEA:23880"/>
        <dbReference type="Rhea" id="RHEA-COMP:9745"/>
        <dbReference type="Rhea" id="RHEA-COMP:9746"/>
        <dbReference type="ChEBI" id="CHEBI:15361"/>
        <dbReference type="ChEBI" id="CHEBI:29979"/>
        <dbReference type="ChEBI" id="CHEBI:58702"/>
        <dbReference type="ChEBI" id="CHEBI:64837"/>
        <dbReference type="EC" id="2.7.3.9"/>
    </reaction>
</comment>
<evidence type="ECO:0000256" key="11">
    <source>
        <dbReference type="ARBA" id="ARBA00022723"/>
    </source>
</evidence>
<dbReference type="InterPro" id="IPR006318">
    <property type="entry name" value="PTS_EI-like"/>
</dbReference>
<evidence type="ECO:0000256" key="3">
    <source>
        <dbReference type="ARBA" id="ARBA00004496"/>
    </source>
</evidence>
<evidence type="ECO:0000256" key="12">
    <source>
        <dbReference type="ARBA" id="ARBA00022777"/>
    </source>
</evidence>
<evidence type="ECO:0000256" key="10">
    <source>
        <dbReference type="ARBA" id="ARBA00022683"/>
    </source>
</evidence>
<keyword evidence="16" id="KW-1185">Reference proteome</keyword>
<proteinExistence type="inferred from homology"/>
<dbReference type="Gene3D" id="3.20.20.60">
    <property type="entry name" value="Phosphoenolpyruvate-binding domains"/>
    <property type="match status" value="1"/>
</dbReference>
<dbReference type="Gene3D" id="3.50.30.10">
    <property type="entry name" value="Phosphohistidine domain"/>
    <property type="match status" value="1"/>
</dbReference>
<keyword evidence="13" id="KW-0460">Magnesium</keyword>
<evidence type="ECO:0000256" key="4">
    <source>
        <dbReference type="ARBA" id="ARBA00007837"/>
    </source>
</evidence>
<dbReference type="PANTHER" id="PTHR46244">
    <property type="entry name" value="PHOSPHOENOLPYRUVATE-PROTEIN PHOSPHOTRANSFERASE"/>
    <property type="match status" value="1"/>
</dbReference>
<sequence>MLESLRRIVQEVNRALSLDDALRIIVSRVKEAIGADVCSVYLTDQSNREHVLLATDGLRPESVGRVRIPLNRGLVGWVAEKADLVSLSDASTHSRYLSITETGENRYRGFLGVPIVQSRRVLGVLVLRQLAPRRFGDDEVTFVITLAAQLAGAIELGRMHQQDLMPSRFLSGMAASPGIGFGTTLVVYPPANLEAVPDKLVEDTEAESTAFRAALKDVGAEIDRIGDRFSQEDRALFDAWRLMLESDSLVDGALKRIGDGSWAQAALRDTIAEHTSVFDQMEDPYLRERASDVRDLGRWILTRLQNQSAPVFEYPAQTILVGDEISVMQLSAVPSESLAGIVSSGGSASSHIAILARGMGLPAAMGVSDLPVSRMNGLETIVDGYRGRVYIDPSASIRNEYERLADEEQAFTAELDALRGLPSETTDGYSLPLYLNTGLVSEQRPAGSDEAAGVGLYRTELPFLVRDRFPGEGAQYSNYRRILEVFAPRTVTIRTLDIGGDKPLSYFPIEESNPFLGWRGIRVALDHPQIFMTQVRAMLSASVGLDNLQLLLPMITTIDELEEAQHMIARAHEELIDEGHEVCMPPVGAMIEVPAAVYQAENLAGRVDFLSVGTNDLTQYLLAVDRNNPRVAGLYDDLHPAVLWALTTVVAGARAHGKEVSVCGELAGDPLGAALLLGAGVHSLSMSAASLLRVKGVIRSLSRGRARELLNDSLRCDTGAAVRKLLTGALEDIGLGGLVRPGR</sequence>
<dbReference type="STRING" id="631362.Thi970DRAFT_02735"/>
<dbReference type="RefSeq" id="WP_009149342.1">
    <property type="nucleotide sequence ID" value="NZ_CP121471.1"/>
</dbReference>
<dbReference type="EC" id="2.7.3.9" evidence="5"/>
<evidence type="ECO:0000259" key="14">
    <source>
        <dbReference type="SMART" id="SM00065"/>
    </source>
</evidence>
<dbReference type="GO" id="GO:0008965">
    <property type="term" value="F:phosphoenolpyruvate-protein phosphotransferase activity"/>
    <property type="evidence" value="ECO:0007669"/>
    <property type="project" value="UniProtKB-EC"/>
</dbReference>
<comment type="cofactor">
    <cofactor evidence="2">
        <name>Mg(2+)</name>
        <dbReference type="ChEBI" id="CHEBI:18420"/>
    </cofactor>
</comment>
<dbReference type="Gene3D" id="1.10.274.10">
    <property type="entry name" value="PtsI, HPr-binding domain"/>
    <property type="match status" value="1"/>
</dbReference>
<dbReference type="InterPro" id="IPR000121">
    <property type="entry name" value="PEP_util_C"/>
</dbReference>
<keyword evidence="9 15" id="KW-0808">Transferase</keyword>
<dbReference type="InterPro" id="IPR029016">
    <property type="entry name" value="GAF-like_dom_sf"/>
</dbReference>
<protein>
    <recommendedName>
        <fullName evidence="5">phosphoenolpyruvate--protein phosphotransferase</fullName>
        <ecNumber evidence="5">2.7.3.9</ecNumber>
    </recommendedName>
</protein>
<dbReference type="InterPro" id="IPR003018">
    <property type="entry name" value="GAF"/>
</dbReference>
<dbReference type="Proteomes" id="UP000002964">
    <property type="component" value="Unassembled WGS sequence"/>
</dbReference>
<dbReference type="InterPro" id="IPR050499">
    <property type="entry name" value="PEP-utilizing_PTS_enzyme"/>
</dbReference>
<dbReference type="SMART" id="SM00065">
    <property type="entry name" value="GAF"/>
    <property type="match status" value="1"/>
</dbReference>
<dbReference type="InterPro" id="IPR008279">
    <property type="entry name" value="PEP-util_enz_mobile_dom"/>
</dbReference>
<dbReference type="GO" id="GO:0016301">
    <property type="term" value="F:kinase activity"/>
    <property type="evidence" value="ECO:0007669"/>
    <property type="project" value="UniProtKB-KW"/>
</dbReference>